<evidence type="ECO:0000256" key="1">
    <source>
        <dbReference type="SAM" id="Phobius"/>
    </source>
</evidence>
<keyword evidence="4" id="KW-1185">Reference proteome</keyword>
<evidence type="ECO:0000259" key="2">
    <source>
        <dbReference type="Pfam" id="PF03779"/>
    </source>
</evidence>
<keyword evidence="1" id="KW-1133">Transmembrane helix</keyword>
<accession>A0A7J5TXS2</accession>
<comment type="caution">
    <text evidence="3">The sequence shown here is derived from an EMBL/GenBank/DDBJ whole genome shotgun (WGS) entry which is preliminary data.</text>
</comment>
<keyword evidence="1" id="KW-0812">Transmembrane</keyword>
<evidence type="ECO:0000313" key="4">
    <source>
        <dbReference type="Proteomes" id="UP000488299"/>
    </source>
</evidence>
<keyword evidence="1" id="KW-0472">Membrane</keyword>
<name>A0A7J5TXS2_9BACT</name>
<gene>
    <name evidence="3" type="ORF">F5984_17375</name>
</gene>
<dbReference type="Pfam" id="PF03779">
    <property type="entry name" value="SPW"/>
    <property type="match status" value="1"/>
</dbReference>
<evidence type="ECO:0000313" key="3">
    <source>
        <dbReference type="EMBL" id="KAB7729438.1"/>
    </source>
</evidence>
<dbReference type="AlphaFoldDB" id="A0A7J5TXS2"/>
<feature type="transmembrane region" description="Helical" evidence="1">
    <location>
        <begin position="12"/>
        <end position="31"/>
    </location>
</feature>
<sequence length="122" mass="13328">MKYMSRKPIPTKVHGMLDYASGALFIASPWLFKFADNNAARRVAVGTGVAVLGLSALTNYEAGLSRQIPMRTHLNVDTINGVLVAASPWLFGFAKRKYWPHLAFGLLEVGAGLLTRRKPADV</sequence>
<dbReference type="EMBL" id="WELI01000006">
    <property type="protein sequence ID" value="KAB7729438.1"/>
    <property type="molecule type" value="Genomic_DNA"/>
</dbReference>
<organism evidence="3 4">
    <name type="scientific">Rudanella paleaurantiibacter</name>
    <dbReference type="NCBI Taxonomy" id="2614655"/>
    <lineage>
        <taxon>Bacteria</taxon>
        <taxon>Pseudomonadati</taxon>
        <taxon>Bacteroidota</taxon>
        <taxon>Cytophagia</taxon>
        <taxon>Cytophagales</taxon>
        <taxon>Cytophagaceae</taxon>
        <taxon>Rudanella</taxon>
    </lineage>
</organism>
<reference evidence="3 4" key="1">
    <citation type="submission" date="2019-10" db="EMBL/GenBank/DDBJ databases">
        <title>Rudanella paleaurantiibacter sp. nov., isolated from sludge.</title>
        <authorList>
            <person name="Xu S.Q."/>
        </authorList>
    </citation>
    <scope>NUCLEOTIDE SEQUENCE [LARGE SCALE GENOMIC DNA]</scope>
    <source>
        <strain evidence="3 4">HX-22-17</strain>
    </source>
</reference>
<protein>
    <recommendedName>
        <fullName evidence="2">SPW repeat-containing integral membrane domain-containing protein</fullName>
    </recommendedName>
</protein>
<feature type="domain" description="SPW repeat-containing integral membrane" evidence="2">
    <location>
        <begin position="14"/>
        <end position="113"/>
    </location>
</feature>
<dbReference type="Proteomes" id="UP000488299">
    <property type="component" value="Unassembled WGS sequence"/>
</dbReference>
<dbReference type="InterPro" id="IPR005530">
    <property type="entry name" value="SPW"/>
</dbReference>
<feature type="transmembrane region" description="Helical" evidence="1">
    <location>
        <begin position="43"/>
        <end position="62"/>
    </location>
</feature>
<proteinExistence type="predicted"/>